<comment type="caution">
    <text evidence="4">The sequence shown here is derived from an EMBL/GenBank/DDBJ whole genome shotgun (WGS) entry which is preliminary data.</text>
</comment>
<accession>A0A3L6G0T1</accession>
<dbReference type="Gene3D" id="3.30.70.330">
    <property type="match status" value="3"/>
</dbReference>
<proteinExistence type="predicted"/>
<evidence type="ECO:0000256" key="1">
    <source>
        <dbReference type="ARBA" id="ARBA00022884"/>
    </source>
</evidence>
<dbReference type="SUPFAM" id="SSF54928">
    <property type="entry name" value="RNA-binding domain, RBD"/>
    <property type="match status" value="3"/>
</dbReference>
<organism evidence="4">
    <name type="scientific">Zea mays</name>
    <name type="common">Maize</name>
    <dbReference type="NCBI Taxonomy" id="4577"/>
    <lineage>
        <taxon>Eukaryota</taxon>
        <taxon>Viridiplantae</taxon>
        <taxon>Streptophyta</taxon>
        <taxon>Embryophyta</taxon>
        <taxon>Tracheophyta</taxon>
        <taxon>Spermatophyta</taxon>
        <taxon>Magnoliopsida</taxon>
        <taxon>Liliopsida</taxon>
        <taxon>Poales</taxon>
        <taxon>Poaceae</taxon>
        <taxon>PACMAD clade</taxon>
        <taxon>Panicoideae</taxon>
        <taxon>Andropogonodae</taxon>
        <taxon>Andropogoneae</taxon>
        <taxon>Tripsacinae</taxon>
        <taxon>Zea</taxon>
    </lineage>
</organism>
<dbReference type="InterPro" id="IPR050825">
    <property type="entry name" value="RBM42_RBP45_47-like"/>
</dbReference>
<dbReference type="GO" id="GO:0003729">
    <property type="term" value="F:mRNA binding"/>
    <property type="evidence" value="ECO:0007669"/>
    <property type="project" value="InterPro"/>
</dbReference>
<dbReference type="EMBL" id="NCVQ01000003">
    <property type="protein sequence ID" value="PWZ40391.1"/>
    <property type="molecule type" value="Genomic_DNA"/>
</dbReference>
<gene>
    <name evidence="4" type="primary">RBP45_3</name>
    <name evidence="4" type="ORF">Zm00014a_012648</name>
</gene>
<protein>
    <submittedName>
        <fullName evidence="4">Polyadenylate-binding protein RBP45</fullName>
    </submittedName>
</protein>
<dbReference type="InterPro" id="IPR035979">
    <property type="entry name" value="RBD_domain_sf"/>
</dbReference>
<dbReference type="Pfam" id="PF00076">
    <property type="entry name" value="RRM_1"/>
    <property type="match status" value="3"/>
</dbReference>
<dbReference type="PANTHER" id="PTHR47640:SF62">
    <property type="entry name" value="RRM DOMAIN-CONTAINING PROTEIN"/>
    <property type="match status" value="1"/>
</dbReference>
<evidence type="ECO:0000256" key="2">
    <source>
        <dbReference type="PROSITE-ProRule" id="PRU00176"/>
    </source>
</evidence>
<dbReference type="FunFam" id="3.30.70.330:FF:001701">
    <property type="match status" value="1"/>
</dbReference>
<dbReference type="AlphaFoldDB" id="A0A3L6G0T1"/>
<evidence type="ECO:0000259" key="3">
    <source>
        <dbReference type="PROSITE" id="PS50102"/>
    </source>
</evidence>
<dbReference type="InterPro" id="IPR000504">
    <property type="entry name" value="RRM_dom"/>
</dbReference>
<dbReference type="FunFam" id="3.30.70.330:FF:000159">
    <property type="entry name" value="tRNA selenocysteine 1-associated protein 1"/>
    <property type="match status" value="1"/>
</dbReference>
<dbReference type="Proteomes" id="UP000251960">
    <property type="component" value="Chromosome 2"/>
</dbReference>
<dbReference type="InterPro" id="IPR012677">
    <property type="entry name" value="Nucleotide-bd_a/b_plait_sf"/>
</dbReference>
<evidence type="ECO:0000313" key="4">
    <source>
        <dbReference type="EMBL" id="PWZ40391.1"/>
    </source>
</evidence>
<dbReference type="SMART" id="SM00360">
    <property type="entry name" value="RRM"/>
    <property type="match status" value="3"/>
</dbReference>
<dbReference type="ExpressionAtlas" id="A0A3L6G0T1">
    <property type="expression patterns" value="baseline and differential"/>
</dbReference>
<dbReference type="PANTHER" id="PTHR47640">
    <property type="entry name" value="TRNA SELENOCYSTEINE 1-ASSOCIATED PROTEIN 1-RELATED-RELATED"/>
    <property type="match status" value="1"/>
</dbReference>
<feature type="domain" description="RRM" evidence="3">
    <location>
        <begin position="254"/>
        <end position="326"/>
    </location>
</feature>
<feature type="domain" description="RRM" evidence="3">
    <location>
        <begin position="149"/>
        <end position="228"/>
    </location>
</feature>
<dbReference type="CDD" id="cd12344">
    <property type="entry name" value="RRM1_SECp43_like"/>
    <property type="match status" value="1"/>
</dbReference>
<keyword evidence="1 2" id="KW-0694">RNA-binding</keyword>
<name>A0A3L6G0T1_MAIZE</name>
<sequence length="415" mass="45325">MASPYSLSWADAPPYHYHGRPQPAPDSPASSDGAGPRSLWIGGLLPWMDEDYLYGCFTTSRELLSLVIKRNKQTGQSEGFGFLKFSDHTAAAHILKSYNGQKMPNAVQDFKLNWATQQPAPKKLPDPDFKLDLATQQERHAAIDSSSDHSIFVGDLAYNVTGYMLHHVFKARYPSVKSAKIIFDKFTGLSKCYGFVQFGDVDEQIQALTEMNGAYCSTRPMRIGPVPKKKSAYATILSAANSGLSLITMQTIQGWLFVGQLDQSVTSEDLMQAFSPYGELVDVKALPGKGCGFVTYSNRASAEEAIRMLNGSQLGGKAIKLSWGYPSADKQVIPVACLFATFHPSCVLFTCINIGRLKGTAAAGSDATASFGLLSIPTLTLRHANRDMDINYRQQAAHSAVRSCEEKMSVTRNSC</sequence>
<feature type="domain" description="RRM" evidence="3">
    <location>
        <begin position="37"/>
        <end position="117"/>
    </location>
</feature>
<reference evidence="4" key="1">
    <citation type="journal article" date="2018" name="Nat. Genet.">
        <title>Extensive intraspecific gene order and gene structural variations between Mo17 and other maize genomes.</title>
        <authorList>
            <person name="Sun S."/>
            <person name="Zhou Y."/>
            <person name="Chen J."/>
            <person name="Shi J."/>
            <person name="Zhao H."/>
            <person name="Zhao H."/>
            <person name="Song W."/>
            <person name="Zhang M."/>
            <person name="Cui Y."/>
            <person name="Dong X."/>
            <person name="Liu H."/>
            <person name="Ma X."/>
            <person name="Jiao Y."/>
            <person name="Wang B."/>
            <person name="Wei X."/>
            <person name="Stein J.C."/>
            <person name="Glaubitz J.C."/>
            <person name="Lu F."/>
            <person name="Yu G."/>
            <person name="Liang C."/>
            <person name="Fengler K."/>
            <person name="Li B."/>
            <person name="Rafalski A."/>
            <person name="Schnable P.S."/>
            <person name="Ware D.H."/>
            <person name="Buckler E.S."/>
            <person name="Lai J."/>
        </authorList>
    </citation>
    <scope>NUCLEOTIDE SEQUENCE [LARGE SCALE GENOMIC DNA]</scope>
    <source>
        <tissue evidence="4">Seedling</tissue>
    </source>
</reference>
<dbReference type="CDD" id="cd12345">
    <property type="entry name" value="RRM2_SECp43_like"/>
    <property type="match status" value="1"/>
</dbReference>
<dbReference type="PROSITE" id="PS50102">
    <property type="entry name" value="RRM"/>
    <property type="match status" value="3"/>
</dbReference>